<dbReference type="Proteomes" id="UP000708208">
    <property type="component" value="Unassembled WGS sequence"/>
</dbReference>
<comment type="caution">
    <text evidence="2">The sequence shown here is derived from an EMBL/GenBank/DDBJ whole genome shotgun (WGS) entry which is preliminary data.</text>
</comment>
<keyword evidence="1" id="KW-0812">Transmembrane</keyword>
<name>A0A8J2JGC7_9HEXA</name>
<keyword evidence="3" id="KW-1185">Reference proteome</keyword>
<evidence type="ECO:0000313" key="3">
    <source>
        <dbReference type="Proteomes" id="UP000708208"/>
    </source>
</evidence>
<organism evidence="2 3">
    <name type="scientific">Allacma fusca</name>
    <dbReference type="NCBI Taxonomy" id="39272"/>
    <lineage>
        <taxon>Eukaryota</taxon>
        <taxon>Metazoa</taxon>
        <taxon>Ecdysozoa</taxon>
        <taxon>Arthropoda</taxon>
        <taxon>Hexapoda</taxon>
        <taxon>Collembola</taxon>
        <taxon>Symphypleona</taxon>
        <taxon>Sminthuridae</taxon>
        <taxon>Allacma</taxon>
    </lineage>
</organism>
<gene>
    <name evidence="2" type="ORF">AFUS01_LOCUS9033</name>
</gene>
<evidence type="ECO:0000313" key="2">
    <source>
        <dbReference type="EMBL" id="CAG7719725.1"/>
    </source>
</evidence>
<reference evidence="2" key="1">
    <citation type="submission" date="2021-06" db="EMBL/GenBank/DDBJ databases">
        <authorList>
            <person name="Hodson N. C."/>
            <person name="Mongue J. A."/>
            <person name="Jaron S. K."/>
        </authorList>
    </citation>
    <scope>NUCLEOTIDE SEQUENCE</scope>
</reference>
<dbReference type="EMBL" id="CAJVCH010064064">
    <property type="protein sequence ID" value="CAG7719725.1"/>
    <property type="molecule type" value="Genomic_DNA"/>
</dbReference>
<accession>A0A8J2JGC7</accession>
<feature type="non-terminal residue" evidence="2">
    <location>
        <position position="1"/>
    </location>
</feature>
<keyword evidence="1" id="KW-0472">Membrane</keyword>
<feature type="transmembrane region" description="Helical" evidence="1">
    <location>
        <begin position="16"/>
        <end position="39"/>
    </location>
</feature>
<proteinExistence type="predicted"/>
<evidence type="ECO:0000256" key="1">
    <source>
        <dbReference type="SAM" id="Phobius"/>
    </source>
</evidence>
<sequence length="67" mass="7619">MVEPTLCFSLRTGLRIAAILDILLSLAMVTLGVGGIYYFERHRLSILDFIASPPEYLDEFLDLKHLH</sequence>
<protein>
    <submittedName>
        <fullName evidence="2">Uncharacterized protein</fullName>
    </submittedName>
</protein>
<dbReference type="AlphaFoldDB" id="A0A8J2JGC7"/>
<keyword evidence="1" id="KW-1133">Transmembrane helix</keyword>